<evidence type="ECO:0000256" key="6">
    <source>
        <dbReference type="ARBA" id="ARBA00022777"/>
    </source>
</evidence>
<evidence type="ECO:0000259" key="11">
    <source>
        <dbReference type="PROSITE" id="PS50109"/>
    </source>
</evidence>
<keyword evidence="10" id="KW-0472">Membrane</keyword>
<dbReference type="PANTHER" id="PTHR24421">
    <property type="entry name" value="NITRATE/NITRITE SENSOR PROTEIN NARX-RELATED"/>
    <property type="match status" value="1"/>
</dbReference>
<dbReference type="GO" id="GO:0016020">
    <property type="term" value="C:membrane"/>
    <property type="evidence" value="ECO:0007669"/>
    <property type="project" value="InterPro"/>
</dbReference>
<evidence type="ECO:0000256" key="3">
    <source>
        <dbReference type="ARBA" id="ARBA00022553"/>
    </source>
</evidence>
<dbReference type="InterPro" id="IPR005467">
    <property type="entry name" value="His_kinase_dom"/>
</dbReference>
<dbReference type="Gene3D" id="1.20.5.1930">
    <property type="match status" value="1"/>
</dbReference>
<dbReference type="EC" id="2.7.13.3" evidence="2"/>
<name>A0A5R9FUQ7_9ACTN</name>
<keyword evidence="3" id="KW-0597">Phosphoprotein</keyword>
<feature type="domain" description="Histidine kinase" evidence="11">
    <location>
        <begin position="306"/>
        <end position="393"/>
    </location>
</feature>
<evidence type="ECO:0000256" key="10">
    <source>
        <dbReference type="SAM" id="Phobius"/>
    </source>
</evidence>
<dbReference type="InterPro" id="IPR050482">
    <property type="entry name" value="Sensor_HK_TwoCompSys"/>
</dbReference>
<dbReference type="Proteomes" id="UP000305906">
    <property type="component" value="Unassembled WGS sequence"/>
</dbReference>
<dbReference type="Pfam" id="PF02518">
    <property type="entry name" value="HATPase_c"/>
    <property type="match status" value="1"/>
</dbReference>
<dbReference type="RefSeq" id="WP_138046330.1">
    <property type="nucleotide sequence ID" value="NZ_VBZC01000019.1"/>
</dbReference>
<keyword evidence="6 12" id="KW-0418">Kinase</keyword>
<protein>
    <recommendedName>
        <fullName evidence="2">histidine kinase</fullName>
        <ecNumber evidence="2">2.7.13.3</ecNumber>
    </recommendedName>
</protein>
<dbReference type="AlphaFoldDB" id="A0A5R9FUQ7"/>
<evidence type="ECO:0000256" key="9">
    <source>
        <dbReference type="SAM" id="Coils"/>
    </source>
</evidence>
<evidence type="ECO:0000256" key="2">
    <source>
        <dbReference type="ARBA" id="ARBA00012438"/>
    </source>
</evidence>
<dbReference type="InterPro" id="IPR003594">
    <property type="entry name" value="HATPase_dom"/>
</dbReference>
<proteinExistence type="predicted"/>
<feature type="transmembrane region" description="Helical" evidence="10">
    <location>
        <begin position="86"/>
        <end position="110"/>
    </location>
</feature>
<keyword evidence="13" id="KW-1185">Reference proteome</keyword>
<keyword evidence="10" id="KW-1133">Transmembrane helix</keyword>
<dbReference type="Gene3D" id="3.30.565.10">
    <property type="entry name" value="Histidine kinase-like ATPase, C-terminal domain"/>
    <property type="match status" value="1"/>
</dbReference>
<gene>
    <name evidence="12" type="ORF">FE633_18800</name>
</gene>
<evidence type="ECO:0000256" key="8">
    <source>
        <dbReference type="ARBA" id="ARBA00023012"/>
    </source>
</evidence>
<keyword evidence="5" id="KW-0547">Nucleotide-binding</keyword>
<dbReference type="GO" id="GO:0000155">
    <property type="term" value="F:phosphorelay sensor kinase activity"/>
    <property type="evidence" value="ECO:0007669"/>
    <property type="project" value="InterPro"/>
</dbReference>
<keyword evidence="10" id="KW-0812">Transmembrane</keyword>
<evidence type="ECO:0000313" key="12">
    <source>
        <dbReference type="EMBL" id="TLS44623.1"/>
    </source>
</evidence>
<dbReference type="EMBL" id="VBZC01000019">
    <property type="protein sequence ID" value="TLS44623.1"/>
    <property type="molecule type" value="Genomic_DNA"/>
</dbReference>
<dbReference type="GO" id="GO:0046983">
    <property type="term" value="F:protein dimerization activity"/>
    <property type="evidence" value="ECO:0007669"/>
    <property type="project" value="InterPro"/>
</dbReference>
<feature type="coiled-coil region" evidence="9">
    <location>
        <begin position="164"/>
        <end position="195"/>
    </location>
</feature>
<keyword evidence="8" id="KW-0902">Two-component regulatory system</keyword>
<evidence type="ECO:0000256" key="5">
    <source>
        <dbReference type="ARBA" id="ARBA00022741"/>
    </source>
</evidence>
<keyword evidence="9" id="KW-0175">Coiled coil</keyword>
<dbReference type="SMART" id="SM00387">
    <property type="entry name" value="HATPase_c"/>
    <property type="match status" value="1"/>
</dbReference>
<comment type="caution">
    <text evidence="12">The sequence shown here is derived from an EMBL/GenBank/DDBJ whole genome shotgun (WGS) entry which is preliminary data.</text>
</comment>
<comment type="catalytic activity">
    <reaction evidence="1">
        <text>ATP + protein L-histidine = ADP + protein N-phospho-L-histidine.</text>
        <dbReference type="EC" id="2.7.13.3"/>
    </reaction>
</comment>
<sequence>MRIRPRGPFWSISAASRSSTRRGIAVDTLIAAALTSVALLLGPEAARQGQNPLDATAYTLVVLVHLPLVLRGRAPVVVCCLVHASWLVYITAGYWPVVCSFGPMLAVYTVASLRPLRISVPCAALMGGVWIYAGAVSHHVSWPSVVGQAVVYPAVLWRFGVVARRSAELTLQLRREQAERARREVAEERGRIARELHDVVAHHMSVISVQTGLARFVFDTDRLTVRTALDTIDATGKEALEELRRMLTVLRTADDGTSGAPAGPMPGLARLEEMTERVRTGGVPVALTVEGTPRPLAPGVELCAYRVVQEALTNVLKHAPGASAEVRLRYEPHQVSVSVTDDGEGVIPDRVRADGGHGLIGMRERAKLYGGQISIGPQEQGGFAVRLLLPTSARAAAQGDDATT</sequence>
<dbReference type="CDD" id="cd16917">
    <property type="entry name" value="HATPase_UhpB-NarQ-NarX-like"/>
    <property type="match status" value="1"/>
</dbReference>
<evidence type="ECO:0000256" key="1">
    <source>
        <dbReference type="ARBA" id="ARBA00000085"/>
    </source>
</evidence>
<keyword evidence="4" id="KW-0808">Transferase</keyword>
<feature type="transmembrane region" description="Helical" evidence="10">
    <location>
        <begin position="56"/>
        <end position="74"/>
    </location>
</feature>
<dbReference type="InterPro" id="IPR036890">
    <property type="entry name" value="HATPase_C_sf"/>
</dbReference>
<accession>A0A5R9FUQ7</accession>
<keyword evidence="7" id="KW-0067">ATP-binding</keyword>
<organism evidence="12 13">
    <name type="scientific">Streptomyces montanus</name>
    <dbReference type="NCBI Taxonomy" id="2580423"/>
    <lineage>
        <taxon>Bacteria</taxon>
        <taxon>Bacillati</taxon>
        <taxon>Actinomycetota</taxon>
        <taxon>Actinomycetes</taxon>
        <taxon>Kitasatosporales</taxon>
        <taxon>Streptomycetaceae</taxon>
        <taxon>Streptomyces</taxon>
    </lineage>
</organism>
<dbReference type="GO" id="GO:0005524">
    <property type="term" value="F:ATP binding"/>
    <property type="evidence" value="ECO:0007669"/>
    <property type="project" value="UniProtKB-KW"/>
</dbReference>
<dbReference type="InterPro" id="IPR011712">
    <property type="entry name" value="Sig_transdc_His_kin_sub3_dim/P"/>
</dbReference>
<evidence type="ECO:0000313" key="13">
    <source>
        <dbReference type="Proteomes" id="UP000305906"/>
    </source>
</evidence>
<dbReference type="PROSITE" id="PS50109">
    <property type="entry name" value="HIS_KIN"/>
    <property type="match status" value="1"/>
</dbReference>
<reference evidence="12 13" key="1">
    <citation type="submission" date="2019-05" db="EMBL/GenBank/DDBJ databases">
        <title>Streptomyces sp. NEAU-C151, a novel actinomycete isolated from soil.</title>
        <authorList>
            <person name="Han L."/>
            <person name="Jiang H."/>
        </authorList>
    </citation>
    <scope>NUCLEOTIDE SEQUENCE [LARGE SCALE GENOMIC DNA]</scope>
    <source>
        <strain evidence="12 13">NEAU-C151</strain>
    </source>
</reference>
<dbReference type="SUPFAM" id="SSF55874">
    <property type="entry name" value="ATPase domain of HSP90 chaperone/DNA topoisomerase II/histidine kinase"/>
    <property type="match status" value="1"/>
</dbReference>
<evidence type="ECO:0000256" key="7">
    <source>
        <dbReference type="ARBA" id="ARBA00022840"/>
    </source>
</evidence>
<evidence type="ECO:0000256" key="4">
    <source>
        <dbReference type="ARBA" id="ARBA00022679"/>
    </source>
</evidence>
<dbReference type="PANTHER" id="PTHR24421:SF10">
    <property type="entry name" value="NITRATE_NITRITE SENSOR PROTEIN NARQ"/>
    <property type="match status" value="1"/>
</dbReference>
<dbReference type="Pfam" id="PF07730">
    <property type="entry name" value="HisKA_3"/>
    <property type="match status" value="1"/>
</dbReference>